<dbReference type="Proteomes" id="UP000314294">
    <property type="component" value="Unassembled WGS sequence"/>
</dbReference>
<sequence>MAVASLSCIEKYNHVTYLLRDRGAAAGDPAQRAAESPSLQRGSGKVAPPCGQPAALTTN</sequence>
<proteinExistence type="predicted"/>
<evidence type="ECO:0000256" key="1">
    <source>
        <dbReference type="SAM" id="MobiDB-lite"/>
    </source>
</evidence>
<organism evidence="2 3">
    <name type="scientific">Liparis tanakae</name>
    <name type="common">Tanaka's snailfish</name>
    <dbReference type="NCBI Taxonomy" id="230148"/>
    <lineage>
        <taxon>Eukaryota</taxon>
        <taxon>Metazoa</taxon>
        <taxon>Chordata</taxon>
        <taxon>Craniata</taxon>
        <taxon>Vertebrata</taxon>
        <taxon>Euteleostomi</taxon>
        <taxon>Actinopterygii</taxon>
        <taxon>Neopterygii</taxon>
        <taxon>Teleostei</taxon>
        <taxon>Neoteleostei</taxon>
        <taxon>Acanthomorphata</taxon>
        <taxon>Eupercaria</taxon>
        <taxon>Perciformes</taxon>
        <taxon>Cottioidei</taxon>
        <taxon>Cottales</taxon>
        <taxon>Liparidae</taxon>
        <taxon>Liparis</taxon>
    </lineage>
</organism>
<dbReference type="AlphaFoldDB" id="A0A4Z2EQH3"/>
<gene>
    <name evidence="2" type="ORF">EYF80_058806</name>
</gene>
<feature type="region of interest" description="Disordered" evidence="1">
    <location>
        <begin position="25"/>
        <end position="59"/>
    </location>
</feature>
<evidence type="ECO:0000313" key="3">
    <source>
        <dbReference type="Proteomes" id="UP000314294"/>
    </source>
</evidence>
<evidence type="ECO:0000313" key="2">
    <source>
        <dbReference type="EMBL" id="TNN31043.1"/>
    </source>
</evidence>
<protein>
    <submittedName>
        <fullName evidence="2">Uncharacterized protein</fullName>
    </submittedName>
</protein>
<accession>A0A4Z2EQH3</accession>
<comment type="caution">
    <text evidence="2">The sequence shown here is derived from an EMBL/GenBank/DDBJ whole genome shotgun (WGS) entry which is preliminary data.</text>
</comment>
<dbReference type="EMBL" id="SRLO01003867">
    <property type="protein sequence ID" value="TNN31043.1"/>
    <property type="molecule type" value="Genomic_DNA"/>
</dbReference>
<keyword evidence="3" id="KW-1185">Reference proteome</keyword>
<feature type="compositionally biased region" description="Low complexity" evidence="1">
    <location>
        <begin position="25"/>
        <end position="34"/>
    </location>
</feature>
<name>A0A4Z2EQH3_9TELE</name>
<reference evidence="2 3" key="1">
    <citation type="submission" date="2019-03" db="EMBL/GenBank/DDBJ databases">
        <title>First draft genome of Liparis tanakae, snailfish: a comprehensive survey of snailfish specific genes.</title>
        <authorList>
            <person name="Kim W."/>
            <person name="Song I."/>
            <person name="Jeong J.-H."/>
            <person name="Kim D."/>
            <person name="Kim S."/>
            <person name="Ryu S."/>
            <person name="Song J.Y."/>
            <person name="Lee S.K."/>
        </authorList>
    </citation>
    <scope>NUCLEOTIDE SEQUENCE [LARGE SCALE GENOMIC DNA]</scope>
    <source>
        <tissue evidence="2">Muscle</tissue>
    </source>
</reference>